<dbReference type="RefSeq" id="WP_160879090.1">
    <property type="nucleotide sequence ID" value="NZ_WUEK01000011.1"/>
</dbReference>
<organism evidence="3 4">
    <name type="scientific">Nocardioides flavescens</name>
    <dbReference type="NCBI Taxonomy" id="2691959"/>
    <lineage>
        <taxon>Bacteria</taxon>
        <taxon>Bacillati</taxon>
        <taxon>Actinomycetota</taxon>
        <taxon>Actinomycetes</taxon>
        <taxon>Propionibacteriales</taxon>
        <taxon>Nocardioidaceae</taxon>
        <taxon>Nocardioides</taxon>
    </lineage>
</organism>
<feature type="region of interest" description="Disordered" evidence="1">
    <location>
        <begin position="58"/>
        <end position="100"/>
    </location>
</feature>
<dbReference type="AlphaFoldDB" id="A0A6L7EWM3"/>
<evidence type="ECO:0000256" key="2">
    <source>
        <dbReference type="SAM" id="Phobius"/>
    </source>
</evidence>
<comment type="caution">
    <text evidence="3">The sequence shown here is derived from an EMBL/GenBank/DDBJ whole genome shotgun (WGS) entry which is preliminary data.</text>
</comment>
<protein>
    <recommendedName>
        <fullName evidence="5">DUF5666 domain-containing protein</fullName>
    </recommendedName>
</protein>
<keyword evidence="2" id="KW-0812">Transmembrane</keyword>
<dbReference type="Proteomes" id="UP000473325">
    <property type="component" value="Unassembled WGS sequence"/>
</dbReference>
<gene>
    <name evidence="3" type="ORF">GRQ65_16495</name>
</gene>
<sequence>MTDPTDRPDDEAWLAEPPRRSRVRRLLVALLLASCVFCAGATVQQRWGSTTAALPAGGATGAAGAMGRMGQGGPPGAASTDTESTGSASSTTTPSQDDAPAVIGTVTATDGTTWTVTDLGGTAHQVVVTADLRVGAGTTVSVVGTTDAQGLVTATSVTVR</sequence>
<feature type="transmembrane region" description="Helical" evidence="2">
    <location>
        <begin position="26"/>
        <end position="43"/>
    </location>
</feature>
<accession>A0A6L7EWM3</accession>
<keyword evidence="2" id="KW-0472">Membrane</keyword>
<proteinExistence type="predicted"/>
<feature type="compositionally biased region" description="Low complexity" evidence="1">
    <location>
        <begin position="76"/>
        <end position="95"/>
    </location>
</feature>
<dbReference type="EMBL" id="WUEK01000011">
    <property type="protein sequence ID" value="MXG91150.1"/>
    <property type="molecule type" value="Genomic_DNA"/>
</dbReference>
<evidence type="ECO:0000313" key="3">
    <source>
        <dbReference type="EMBL" id="MXG91150.1"/>
    </source>
</evidence>
<name>A0A6L7EWM3_9ACTN</name>
<keyword evidence="4" id="KW-1185">Reference proteome</keyword>
<keyword evidence="2" id="KW-1133">Transmembrane helix</keyword>
<reference evidence="3 4" key="1">
    <citation type="submission" date="2019-12" db="EMBL/GenBank/DDBJ databases">
        <authorList>
            <person name="Kun Z."/>
        </authorList>
    </citation>
    <scope>NUCLEOTIDE SEQUENCE [LARGE SCALE GENOMIC DNA]</scope>
    <source>
        <strain evidence="3 4">YIM 123512</strain>
    </source>
</reference>
<evidence type="ECO:0000256" key="1">
    <source>
        <dbReference type="SAM" id="MobiDB-lite"/>
    </source>
</evidence>
<evidence type="ECO:0008006" key="5">
    <source>
        <dbReference type="Google" id="ProtNLM"/>
    </source>
</evidence>
<evidence type="ECO:0000313" key="4">
    <source>
        <dbReference type="Proteomes" id="UP000473325"/>
    </source>
</evidence>